<dbReference type="STRING" id="575788.VS_II0979"/>
<dbReference type="EMBL" id="FM954973">
    <property type="protein sequence ID" value="CAV26845.1"/>
    <property type="molecule type" value="Genomic_DNA"/>
</dbReference>
<organism evidence="1 2">
    <name type="scientific">Vibrio atlanticus (strain LGP32)</name>
    <name type="common">Vibrio splendidus (strain Mel32)</name>
    <dbReference type="NCBI Taxonomy" id="575788"/>
    <lineage>
        <taxon>Bacteria</taxon>
        <taxon>Pseudomonadati</taxon>
        <taxon>Pseudomonadota</taxon>
        <taxon>Gammaproteobacteria</taxon>
        <taxon>Vibrionales</taxon>
        <taxon>Vibrionaceae</taxon>
        <taxon>Vibrio</taxon>
    </lineage>
</organism>
<protein>
    <submittedName>
        <fullName evidence="1">Uncharacterized protein</fullName>
    </submittedName>
</protein>
<dbReference type="Proteomes" id="UP000009100">
    <property type="component" value="Chromosome 2"/>
</dbReference>
<sequence>MQHPLYARCYDRDLNGKYVRPQQIWDNEEGLDAFQELKALGVTEKDKMEGLEKNLQAHHIITVNEMENNDFLFKKLPYLGYNLNDWHNIVVLPGIPELVCFYEMPLDSGSHPTPYTDNVKRRLSLLRNAILGSKYCNENDSKALELIVKEMQQHSLDVYKQITQIRRMGALNYSNYDVYKKGNKGCCNKLKHSDIENDSTPCRHRTLSKMDASVHHDFRTTKGGTPARIPYAGVVISKLGY</sequence>
<proteinExistence type="predicted"/>
<dbReference type="Pfam" id="PF14412">
    <property type="entry name" value="AHH"/>
    <property type="match status" value="1"/>
</dbReference>
<dbReference type="KEGG" id="vsp:VS_II0979"/>
<dbReference type="AlphaFoldDB" id="B7VTR6"/>
<evidence type="ECO:0000313" key="1">
    <source>
        <dbReference type="EMBL" id="CAV26845.1"/>
    </source>
</evidence>
<gene>
    <name evidence="1" type="ordered locus">VS_II0979</name>
</gene>
<dbReference type="HOGENOM" id="CLU_1151422_0_0_6"/>
<name>B7VTR6_VIBA3</name>
<reference evidence="1 2" key="1">
    <citation type="submission" date="2009-02" db="EMBL/GenBank/DDBJ databases">
        <title>Vibrio splendidus str. LGP32 complete genome.</title>
        <authorList>
            <person name="Mazel D."/>
            <person name="Le Roux F."/>
        </authorList>
    </citation>
    <scope>NUCLEOTIDE SEQUENCE [LARGE SCALE GENOMIC DNA]</scope>
    <source>
        <strain evidence="1 2">LGP32</strain>
    </source>
</reference>
<dbReference type="PATRIC" id="fig|575788.5.peg.923"/>
<dbReference type="InterPro" id="IPR032871">
    <property type="entry name" value="AHH_dom_containing"/>
</dbReference>
<accession>B7VTR6</accession>
<evidence type="ECO:0000313" key="2">
    <source>
        <dbReference type="Proteomes" id="UP000009100"/>
    </source>
</evidence>